<dbReference type="EMBL" id="DAAYOM010000010">
    <property type="protein sequence ID" value="HAG5077906.1"/>
    <property type="molecule type" value="Genomic_DNA"/>
</dbReference>
<sequence length="66" mass="7522">MQSIIKHKDQEALAEIFKTSCIMPKKHLSVEKVESMGWTTGVAHVKVYVKGTIYDLWTNTENLQAD</sequence>
<name>A0A764REW5_SALER</name>
<dbReference type="EMBL" id="DAAYKR010000008">
    <property type="protein sequence ID" value="HAG4612250.1"/>
    <property type="molecule type" value="Genomic_DNA"/>
</dbReference>
<proteinExistence type="predicted"/>
<reference evidence="2" key="1">
    <citation type="journal article" date="2018" name="Genome Biol.">
        <title>SKESA: strategic k-mer extension for scrupulous assemblies.</title>
        <authorList>
            <person name="Souvorov A."/>
            <person name="Agarwala R."/>
            <person name="Lipman D.J."/>
        </authorList>
    </citation>
    <scope>NUCLEOTIDE SEQUENCE</scope>
    <source>
        <strain evidence="2">MA.CCC_A5</strain>
        <strain evidence="1">MA.CCC_P6</strain>
    </source>
</reference>
<accession>A0A764REW5</accession>
<evidence type="ECO:0000313" key="2">
    <source>
        <dbReference type="EMBL" id="HAG5077906.1"/>
    </source>
</evidence>
<evidence type="ECO:0000313" key="1">
    <source>
        <dbReference type="EMBL" id="HAG4612250.1"/>
    </source>
</evidence>
<protein>
    <submittedName>
        <fullName evidence="2">Uncharacterized protein</fullName>
    </submittedName>
</protein>
<comment type="caution">
    <text evidence="2">The sequence shown here is derived from an EMBL/GenBank/DDBJ whole genome shotgun (WGS) entry which is preliminary data.</text>
</comment>
<organism evidence="2">
    <name type="scientific">Salmonella enterica</name>
    <name type="common">Salmonella choleraesuis</name>
    <dbReference type="NCBI Taxonomy" id="28901"/>
    <lineage>
        <taxon>Bacteria</taxon>
        <taxon>Pseudomonadati</taxon>
        <taxon>Pseudomonadota</taxon>
        <taxon>Gammaproteobacteria</taxon>
        <taxon>Enterobacterales</taxon>
        <taxon>Enterobacteriaceae</taxon>
        <taxon>Salmonella</taxon>
    </lineage>
</organism>
<dbReference type="AlphaFoldDB" id="A0A764REW5"/>
<reference evidence="2" key="2">
    <citation type="submission" date="2020-02" db="EMBL/GenBank/DDBJ databases">
        <authorList>
            <consortium name="NCBI Pathogen Detection Project"/>
        </authorList>
    </citation>
    <scope>NUCLEOTIDE SEQUENCE</scope>
    <source>
        <strain evidence="2">MA.CCC_A5</strain>
        <strain evidence="1">MA.CCC_P6</strain>
    </source>
</reference>
<gene>
    <name evidence="1" type="ORF">G8549_003839</name>
    <name evidence="2" type="ORF">G8568_003396</name>
</gene>